<dbReference type="InterPro" id="IPR013022">
    <property type="entry name" value="Xyl_isomerase-like_TIM-brl"/>
</dbReference>
<dbReference type="GO" id="GO:0016853">
    <property type="term" value="F:isomerase activity"/>
    <property type="evidence" value="ECO:0007669"/>
    <property type="project" value="UniProtKB-KW"/>
</dbReference>
<dbReference type="InterPro" id="IPR050312">
    <property type="entry name" value="IolE/XylAMocC-like"/>
</dbReference>
<dbReference type="Proteomes" id="UP001589747">
    <property type="component" value="Unassembled WGS sequence"/>
</dbReference>
<evidence type="ECO:0000259" key="1">
    <source>
        <dbReference type="Pfam" id="PF01261"/>
    </source>
</evidence>
<keyword evidence="2" id="KW-0413">Isomerase</keyword>
<name>A0ABV5L0S4_9BACL</name>
<feature type="domain" description="Xylose isomerase-like TIM barrel" evidence="1">
    <location>
        <begin position="20"/>
        <end position="250"/>
    </location>
</feature>
<proteinExistence type="predicted"/>
<dbReference type="Gene3D" id="3.20.20.150">
    <property type="entry name" value="Divalent-metal-dependent TIM barrel enzymes"/>
    <property type="match status" value="1"/>
</dbReference>
<organism evidence="2 3">
    <name type="scientific">Paenibacillus aurantiacus</name>
    <dbReference type="NCBI Taxonomy" id="1936118"/>
    <lineage>
        <taxon>Bacteria</taxon>
        <taxon>Bacillati</taxon>
        <taxon>Bacillota</taxon>
        <taxon>Bacilli</taxon>
        <taxon>Bacillales</taxon>
        <taxon>Paenibacillaceae</taxon>
        <taxon>Paenibacillus</taxon>
    </lineage>
</organism>
<dbReference type="EMBL" id="JBHMDO010000054">
    <property type="protein sequence ID" value="MFB9330795.1"/>
    <property type="molecule type" value="Genomic_DNA"/>
</dbReference>
<dbReference type="Pfam" id="PF01261">
    <property type="entry name" value="AP_endonuc_2"/>
    <property type="match status" value="1"/>
</dbReference>
<comment type="caution">
    <text evidence="2">The sequence shown here is derived from an EMBL/GenBank/DDBJ whole genome shotgun (WGS) entry which is preliminary data.</text>
</comment>
<dbReference type="PANTHER" id="PTHR12110:SF41">
    <property type="entry name" value="INOSOSE DEHYDRATASE"/>
    <property type="match status" value="1"/>
</dbReference>
<dbReference type="InterPro" id="IPR036237">
    <property type="entry name" value="Xyl_isomerase-like_sf"/>
</dbReference>
<dbReference type="PANTHER" id="PTHR12110">
    <property type="entry name" value="HYDROXYPYRUVATE ISOMERASE"/>
    <property type="match status" value="1"/>
</dbReference>
<sequence>MQRLAFSTIPCEGWSLEAIVAAAKEGGYQGLELREGEAWAIHVGLSPAERLQASRLAKEAGVTITDIGSGVCFTGSGEDAGQFHHFAKVVALARDLDARGVRVFLGYFTSRKDQIVPDIPYASLVGALRQACDYAAAYGVQLWIETHNEFSTGRVLRKLLDDVNRPNCVVIYDLIHPLEEGEAPEETVALLGAQCVHVHVKDGMPADDPMATNWTYTRIGEGRVPIASIVELLEQSGYRGYYSLEWETKWRRELQVPGMEPDVVFPHYTAYMRQLLQLERNRGSK</sequence>
<protein>
    <submittedName>
        <fullName evidence="2">Sugar phosphate isomerase/epimerase family protein</fullName>
    </submittedName>
</protein>
<evidence type="ECO:0000313" key="3">
    <source>
        <dbReference type="Proteomes" id="UP001589747"/>
    </source>
</evidence>
<dbReference type="SUPFAM" id="SSF51658">
    <property type="entry name" value="Xylose isomerase-like"/>
    <property type="match status" value="1"/>
</dbReference>
<reference evidence="2 3" key="1">
    <citation type="submission" date="2024-09" db="EMBL/GenBank/DDBJ databases">
        <authorList>
            <person name="Sun Q."/>
            <person name="Mori K."/>
        </authorList>
    </citation>
    <scope>NUCLEOTIDE SEQUENCE [LARGE SCALE GENOMIC DNA]</scope>
    <source>
        <strain evidence="2 3">TISTR 2452</strain>
    </source>
</reference>
<keyword evidence="3" id="KW-1185">Reference proteome</keyword>
<accession>A0ABV5L0S4</accession>
<dbReference type="RefSeq" id="WP_377502543.1">
    <property type="nucleotide sequence ID" value="NZ_JBHMDO010000054.1"/>
</dbReference>
<gene>
    <name evidence="2" type="ORF">ACFFSY_33055</name>
</gene>
<evidence type="ECO:0000313" key="2">
    <source>
        <dbReference type="EMBL" id="MFB9330795.1"/>
    </source>
</evidence>